<comment type="cofactor">
    <cofactor evidence="1">
        <name>[4Fe-4S] cluster</name>
        <dbReference type="ChEBI" id="CHEBI:49883"/>
    </cofactor>
</comment>
<dbReference type="PANTHER" id="PTHR43583:SF1">
    <property type="entry name" value="2-IMINOACETATE SYNTHASE"/>
    <property type="match status" value="1"/>
</dbReference>
<protein>
    <recommendedName>
        <fullName evidence="15">2-iminoacetate synthase</fullName>
        <ecNumber evidence="14">4.1.99.19</ecNumber>
    </recommendedName>
    <alternativeName>
        <fullName evidence="16">Dehydroglycine synthase</fullName>
    </alternativeName>
    <alternativeName>
        <fullName evidence="17">Tyrosine lyase</fullName>
    </alternativeName>
</protein>
<evidence type="ECO:0000256" key="12">
    <source>
        <dbReference type="ARBA" id="ARBA00061652"/>
    </source>
</evidence>
<keyword evidence="8" id="KW-0411">Iron-sulfur</keyword>
<dbReference type="PROSITE" id="PS51918">
    <property type="entry name" value="RADICAL_SAM"/>
    <property type="match status" value="1"/>
</dbReference>
<dbReference type="InterPro" id="IPR010722">
    <property type="entry name" value="BATS_dom"/>
</dbReference>
<evidence type="ECO:0000256" key="4">
    <source>
        <dbReference type="ARBA" id="ARBA00022691"/>
    </source>
</evidence>
<dbReference type="SFLD" id="SFLDG01081">
    <property type="entry name" value="cleavage_of_the_Ca-Cb_bond_in"/>
    <property type="match status" value="1"/>
</dbReference>
<dbReference type="GO" id="GO:0051539">
    <property type="term" value="F:4 iron, 4 sulfur cluster binding"/>
    <property type="evidence" value="ECO:0007669"/>
    <property type="project" value="UniProtKB-KW"/>
</dbReference>
<dbReference type="SFLD" id="SFLDS00029">
    <property type="entry name" value="Radical_SAM"/>
    <property type="match status" value="1"/>
</dbReference>
<dbReference type="RefSeq" id="WP_141180509.1">
    <property type="nucleotide sequence ID" value="NZ_CP041202.1"/>
</dbReference>
<dbReference type="GO" id="GO:0005506">
    <property type="term" value="F:iron ion binding"/>
    <property type="evidence" value="ECO:0007669"/>
    <property type="project" value="InterPro"/>
</dbReference>
<evidence type="ECO:0000256" key="11">
    <source>
        <dbReference type="ARBA" id="ARBA00056430"/>
    </source>
</evidence>
<evidence type="ECO:0000259" key="18">
    <source>
        <dbReference type="PROSITE" id="PS51918"/>
    </source>
</evidence>
<name>A0A7Y0SJ16_VIBPH</name>
<dbReference type="Pfam" id="PF06968">
    <property type="entry name" value="BATS"/>
    <property type="match status" value="1"/>
</dbReference>
<keyword evidence="5" id="KW-0479">Metal-binding</keyword>
<organism evidence="19 20">
    <name type="scientific">Vibrio parahaemolyticus</name>
    <dbReference type="NCBI Taxonomy" id="670"/>
    <lineage>
        <taxon>Bacteria</taxon>
        <taxon>Pseudomonadati</taxon>
        <taxon>Pseudomonadota</taxon>
        <taxon>Gammaproteobacteria</taxon>
        <taxon>Vibrionales</taxon>
        <taxon>Vibrionaceae</taxon>
        <taxon>Vibrio</taxon>
    </lineage>
</organism>
<accession>A0A7Y0SJ16</accession>
<comment type="pathway">
    <text evidence="2">Cofactor biosynthesis; thiamine diphosphate biosynthesis.</text>
</comment>
<comment type="similarity">
    <text evidence="12">Belongs to the radical SAM superfamily. ThiH family.</text>
</comment>
<evidence type="ECO:0000256" key="14">
    <source>
        <dbReference type="ARBA" id="ARBA00066802"/>
    </source>
</evidence>
<comment type="subunit">
    <text evidence="13">Forms a heterodimer with ThiG.</text>
</comment>
<keyword evidence="9" id="KW-0456">Lyase</keyword>
<feature type="domain" description="Radical SAM core" evidence="18">
    <location>
        <begin position="70"/>
        <end position="296"/>
    </location>
</feature>
<evidence type="ECO:0000256" key="9">
    <source>
        <dbReference type="ARBA" id="ARBA00023239"/>
    </source>
</evidence>
<evidence type="ECO:0000256" key="5">
    <source>
        <dbReference type="ARBA" id="ARBA00022723"/>
    </source>
</evidence>
<evidence type="ECO:0000256" key="13">
    <source>
        <dbReference type="ARBA" id="ARBA00063197"/>
    </source>
</evidence>
<dbReference type="SFLD" id="SFLDG01060">
    <property type="entry name" value="BATS_domain_containing"/>
    <property type="match status" value="1"/>
</dbReference>
<dbReference type="Gene3D" id="3.20.20.70">
    <property type="entry name" value="Aldolase class I"/>
    <property type="match status" value="1"/>
</dbReference>
<dbReference type="GO" id="GO:0036355">
    <property type="term" value="F:2-iminoacetate synthase activity"/>
    <property type="evidence" value="ECO:0007669"/>
    <property type="project" value="UniProtKB-EC"/>
</dbReference>
<dbReference type="SMART" id="SM00876">
    <property type="entry name" value="BATS"/>
    <property type="match status" value="1"/>
</dbReference>
<dbReference type="Pfam" id="PF04055">
    <property type="entry name" value="Radical_SAM"/>
    <property type="match status" value="1"/>
</dbReference>
<dbReference type="NCBIfam" id="TIGR02351">
    <property type="entry name" value="thiH"/>
    <property type="match status" value="1"/>
</dbReference>
<dbReference type="SFLD" id="SFLDF00301">
    <property type="entry name" value="2-iminoacetate_synthase_(ThiH)"/>
    <property type="match status" value="1"/>
</dbReference>
<evidence type="ECO:0000256" key="8">
    <source>
        <dbReference type="ARBA" id="ARBA00023014"/>
    </source>
</evidence>
<proteinExistence type="inferred from homology"/>
<evidence type="ECO:0000256" key="3">
    <source>
        <dbReference type="ARBA" id="ARBA00022485"/>
    </source>
</evidence>
<dbReference type="SUPFAM" id="SSF102114">
    <property type="entry name" value="Radical SAM enzymes"/>
    <property type="match status" value="1"/>
</dbReference>
<dbReference type="InterPro" id="IPR013785">
    <property type="entry name" value="Aldolase_TIM"/>
</dbReference>
<comment type="catalytic activity">
    <reaction evidence="10">
        <text>L-tyrosine + S-adenosyl-L-methionine + NADPH = 2-iminoacetate + 4-methylphenol + 5'-deoxyadenosine + L-methionine + NADP(+)</text>
        <dbReference type="Rhea" id="RHEA:26361"/>
        <dbReference type="ChEBI" id="CHEBI:17319"/>
        <dbReference type="ChEBI" id="CHEBI:17847"/>
        <dbReference type="ChEBI" id="CHEBI:57783"/>
        <dbReference type="ChEBI" id="CHEBI:57844"/>
        <dbReference type="ChEBI" id="CHEBI:58315"/>
        <dbReference type="ChEBI" id="CHEBI:58349"/>
        <dbReference type="ChEBI" id="CHEBI:59789"/>
        <dbReference type="ChEBI" id="CHEBI:77846"/>
        <dbReference type="EC" id="4.1.99.19"/>
    </reaction>
</comment>
<evidence type="ECO:0000256" key="17">
    <source>
        <dbReference type="ARBA" id="ARBA00078269"/>
    </source>
</evidence>
<evidence type="ECO:0000256" key="2">
    <source>
        <dbReference type="ARBA" id="ARBA00004948"/>
    </source>
</evidence>
<dbReference type="EMBL" id="JABCLB010001439">
    <property type="protein sequence ID" value="NMU84122.1"/>
    <property type="molecule type" value="Genomic_DNA"/>
</dbReference>
<evidence type="ECO:0000313" key="20">
    <source>
        <dbReference type="Proteomes" id="UP000518904"/>
    </source>
</evidence>
<keyword evidence="4" id="KW-0949">S-adenosyl-L-methionine</keyword>
<reference evidence="19 20" key="1">
    <citation type="submission" date="2020-04" db="EMBL/GenBank/DDBJ databases">
        <title>Whole-genome sequencing of Vibrio spp. from China reveals different genetic environments of blaCTX-M-14 among diverse lineages.</title>
        <authorList>
            <person name="Zheng Z."/>
            <person name="Ye L."/>
            <person name="Chen S."/>
        </authorList>
    </citation>
    <scope>NUCLEOTIDE SEQUENCE [LARGE SCALE GENOMIC DNA]</scope>
    <source>
        <strain evidence="19 20">Vb0551</strain>
    </source>
</reference>
<gene>
    <name evidence="19" type="primary">thiH</name>
    <name evidence="19" type="ORF">HKB16_14645</name>
</gene>
<keyword evidence="3" id="KW-0004">4Fe-4S</keyword>
<dbReference type="AlphaFoldDB" id="A0A7Y0SJ16"/>
<dbReference type="CDD" id="cd01335">
    <property type="entry name" value="Radical_SAM"/>
    <property type="match status" value="1"/>
</dbReference>
<dbReference type="PANTHER" id="PTHR43583">
    <property type="entry name" value="2-IMINOACETATE SYNTHASE"/>
    <property type="match status" value="1"/>
</dbReference>
<dbReference type="Proteomes" id="UP000518904">
    <property type="component" value="Unassembled WGS sequence"/>
</dbReference>
<dbReference type="InterPro" id="IPR007197">
    <property type="entry name" value="rSAM"/>
</dbReference>
<keyword evidence="7" id="KW-0408">Iron</keyword>
<evidence type="ECO:0000256" key="16">
    <source>
        <dbReference type="ARBA" id="ARBA00076202"/>
    </source>
</evidence>
<dbReference type="FunFam" id="3.20.20.70:FF:000122">
    <property type="entry name" value="2-iminoacetate synthase ThiH"/>
    <property type="match status" value="1"/>
</dbReference>
<dbReference type="EC" id="4.1.99.19" evidence="14"/>
<dbReference type="InterPro" id="IPR012726">
    <property type="entry name" value="ThiH"/>
</dbReference>
<evidence type="ECO:0000256" key="15">
    <source>
        <dbReference type="ARBA" id="ARBA00069280"/>
    </source>
</evidence>
<evidence type="ECO:0000256" key="6">
    <source>
        <dbReference type="ARBA" id="ARBA00022857"/>
    </source>
</evidence>
<dbReference type="InterPro" id="IPR058240">
    <property type="entry name" value="rSAM_sf"/>
</dbReference>
<evidence type="ECO:0000256" key="10">
    <source>
        <dbReference type="ARBA" id="ARBA00052130"/>
    </source>
</evidence>
<evidence type="ECO:0000256" key="1">
    <source>
        <dbReference type="ARBA" id="ARBA00001966"/>
    </source>
</evidence>
<sequence>MSFYDRFQQLDWDDISMSIYAKTAQDVERALAKPKRDLEDFKALISPAAEPYLEQMAKLSYSLTRKRFGNTMSLYIPLYLSNLCANACTYCGFSMENRIKRRTLNRDEVEAEIDAIKRMKFDSVLLVTGEHETKVGMKYFREMVPIIKQRFNYLAMEVQPLDQDEYAELKTLGLDAVMVYQETYHPKTYAQHHLRGNKMDFRYRLETPDRLAKAGIDKIGIGALIGLEEWRTDCFFAAAHLDYLERTYWQSRYSISFPRLRPCAGNAPASGLQPKSVMTDKQLVQLICAYRLFNPEVELSLSTRESPLFRDNVLPLGITSMSAASKTQPGGYATEEVELEQFEISDERSAASVEDMIRAKGFAPVWRDWHSAYSG</sequence>
<comment type="function">
    <text evidence="11">Catalyzes the radical-mediated cleavage of tyrosine to 2-iminoacetate and 4-cresol.</text>
</comment>
<dbReference type="InterPro" id="IPR034428">
    <property type="entry name" value="ThiH/NoCL/HydG-like"/>
</dbReference>
<evidence type="ECO:0000256" key="7">
    <source>
        <dbReference type="ARBA" id="ARBA00023004"/>
    </source>
</evidence>
<keyword evidence="6" id="KW-0521">NADP</keyword>
<comment type="caution">
    <text evidence="19">The sequence shown here is derived from an EMBL/GenBank/DDBJ whole genome shotgun (WGS) entry which is preliminary data.</text>
</comment>
<evidence type="ECO:0000313" key="19">
    <source>
        <dbReference type="EMBL" id="NMU84122.1"/>
    </source>
</evidence>